<organism evidence="1 2">
    <name type="scientific">Cichorium intybus</name>
    <name type="common">Chicory</name>
    <dbReference type="NCBI Taxonomy" id="13427"/>
    <lineage>
        <taxon>Eukaryota</taxon>
        <taxon>Viridiplantae</taxon>
        <taxon>Streptophyta</taxon>
        <taxon>Embryophyta</taxon>
        <taxon>Tracheophyta</taxon>
        <taxon>Spermatophyta</taxon>
        <taxon>Magnoliopsida</taxon>
        <taxon>eudicotyledons</taxon>
        <taxon>Gunneridae</taxon>
        <taxon>Pentapetalae</taxon>
        <taxon>asterids</taxon>
        <taxon>campanulids</taxon>
        <taxon>Asterales</taxon>
        <taxon>Asteraceae</taxon>
        <taxon>Cichorioideae</taxon>
        <taxon>Cichorieae</taxon>
        <taxon>Cichoriinae</taxon>
        <taxon>Cichorium</taxon>
    </lineage>
</organism>
<gene>
    <name evidence="1" type="ORF">L2E82_39195</name>
</gene>
<proteinExistence type="predicted"/>
<name>A0ACB9AIA8_CICIN</name>
<reference evidence="1 2" key="2">
    <citation type="journal article" date="2022" name="Mol. Ecol. Resour.">
        <title>The genomes of chicory, endive, great burdock and yacon provide insights into Asteraceae paleo-polyploidization history and plant inulin production.</title>
        <authorList>
            <person name="Fan W."/>
            <person name="Wang S."/>
            <person name="Wang H."/>
            <person name="Wang A."/>
            <person name="Jiang F."/>
            <person name="Liu H."/>
            <person name="Zhao H."/>
            <person name="Xu D."/>
            <person name="Zhang Y."/>
        </authorList>
    </citation>
    <scope>NUCLEOTIDE SEQUENCE [LARGE SCALE GENOMIC DNA]</scope>
    <source>
        <strain evidence="2">cv. Punajuju</strain>
        <tissue evidence="1">Leaves</tissue>
    </source>
</reference>
<comment type="caution">
    <text evidence="1">The sequence shown here is derived from an EMBL/GenBank/DDBJ whole genome shotgun (WGS) entry which is preliminary data.</text>
</comment>
<evidence type="ECO:0000313" key="1">
    <source>
        <dbReference type="EMBL" id="KAI3709433.1"/>
    </source>
</evidence>
<evidence type="ECO:0000313" key="2">
    <source>
        <dbReference type="Proteomes" id="UP001055811"/>
    </source>
</evidence>
<sequence>MTTPFAPCPRTSSPNYYNSSSPTITPSSTTTPSPTPSGGTPSFTAGVPATFFIIGLDDNKERKEEEEEGEGGDDDRSWSSDDGESEDSTGEEEDEQAVNWEQPNKDANLEETFIADSAESAHACHDITEKRNVAEELDSSLAGRVGSGQEEIGGKPSKGEENKIDITLEGTEESFIQSGEVSNKLKKLLSRKVPFEEKLDMVGKELTETQRRIRVKEGRVLFSSTTERRITRSLSKKGREEAGSQGKGQMFSEAGSDNSMSIGVLQRLEEVGMECRMQQGRAGGNFFSSFNKKGSFTGKS</sequence>
<protein>
    <submittedName>
        <fullName evidence="1">Uncharacterized protein</fullName>
    </submittedName>
</protein>
<accession>A0ACB9AIA8</accession>
<keyword evidence="2" id="KW-1185">Reference proteome</keyword>
<dbReference type="EMBL" id="CM042015">
    <property type="protein sequence ID" value="KAI3709433.1"/>
    <property type="molecule type" value="Genomic_DNA"/>
</dbReference>
<reference evidence="2" key="1">
    <citation type="journal article" date="2022" name="Mol. Ecol. Resour.">
        <title>The genomes of chicory, endive, great burdock and yacon provide insights into Asteraceae palaeo-polyploidization history and plant inulin production.</title>
        <authorList>
            <person name="Fan W."/>
            <person name="Wang S."/>
            <person name="Wang H."/>
            <person name="Wang A."/>
            <person name="Jiang F."/>
            <person name="Liu H."/>
            <person name="Zhao H."/>
            <person name="Xu D."/>
            <person name="Zhang Y."/>
        </authorList>
    </citation>
    <scope>NUCLEOTIDE SEQUENCE [LARGE SCALE GENOMIC DNA]</scope>
    <source>
        <strain evidence="2">cv. Punajuju</strain>
    </source>
</reference>
<dbReference type="Proteomes" id="UP001055811">
    <property type="component" value="Linkage Group LG07"/>
</dbReference>